<name>A0A381PMR6_9ZZZZ</name>
<dbReference type="InterPro" id="IPR003439">
    <property type="entry name" value="ABC_transporter-like_ATP-bd"/>
</dbReference>
<gene>
    <name evidence="5" type="ORF">METZ01_LOCUS21094</name>
</gene>
<dbReference type="PROSITE" id="PS50893">
    <property type="entry name" value="ABC_TRANSPORTER_2"/>
    <property type="match status" value="1"/>
</dbReference>
<dbReference type="GO" id="GO:0005524">
    <property type="term" value="F:ATP binding"/>
    <property type="evidence" value="ECO:0007669"/>
    <property type="project" value="UniProtKB-KW"/>
</dbReference>
<dbReference type="Pfam" id="PF00005">
    <property type="entry name" value="ABC_tran"/>
    <property type="match status" value="1"/>
</dbReference>
<dbReference type="EMBL" id="UINC01001034">
    <property type="protein sequence ID" value="SUZ68240.1"/>
    <property type="molecule type" value="Genomic_DNA"/>
</dbReference>
<reference evidence="5" key="1">
    <citation type="submission" date="2018-05" db="EMBL/GenBank/DDBJ databases">
        <authorList>
            <person name="Lanie J.A."/>
            <person name="Ng W.-L."/>
            <person name="Kazmierczak K.M."/>
            <person name="Andrzejewski T.M."/>
            <person name="Davidsen T.M."/>
            <person name="Wayne K.J."/>
            <person name="Tettelin H."/>
            <person name="Glass J.I."/>
            <person name="Rusch D."/>
            <person name="Podicherti R."/>
            <person name="Tsui H.-C.T."/>
            <person name="Winkler M.E."/>
        </authorList>
    </citation>
    <scope>NUCLEOTIDE SEQUENCE</scope>
</reference>
<keyword evidence="2" id="KW-0547">Nucleotide-binding</keyword>
<dbReference type="InterPro" id="IPR027417">
    <property type="entry name" value="P-loop_NTPase"/>
</dbReference>
<organism evidence="5">
    <name type="scientific">marine metagenome</name>
    <dbReference type="NCBI Taxonomy" id="408172"/>
    <lineage>
        <taxon>unclassified sequences</taxon>
        <taxon>metagenomes</taxon>
        <taxon>ecological metagenomes</taxon>
    </lineage>
</organism>
<proteinExistence type="predicted"/>
<keyword evidence="3" id="KW-0067">ATP-binding</keyword>
<dbReference type="Gene3D" id="3.40.50.300">
    <property type="entry name" value="P-loop containing nucleotide triphosphate hydrolases"/>
    <property type="match status" value="1"/>
</dbReference>
<evidence type="ECO:0000256" key="2">
    <source>
        <dbReference type="ARBA" id="ARBA00022741"/>
    </source>
</evidence>
<dbReference type="SMART" id="SM00382">
    <property type="entry name" value="AAA"/>
    <property type="match status" value="1"/>
</dbReference>
<dbReference type="GO" id="GO:0016887">
    <property type="term" value="F:ATP hydrolysis activity"/>
    <property type="evidence" value="ECO:0007669"/>
    <property type="project" value="InterPro"/>
</dbReference>
<dbReference type="CDD" id="cd03263">
    <property type="entry name" value="ABC_subfamily_A"/>
    <property type="match status" value="1"/>
</dbReference>
<dbReference type="PROSITE" id="PS00211">
    <property type="entry name" value="ABC_TRANSPORTER_1"/>
    <property type="match status" value="1"/>
</dbReference>
<dbReference type="PANTHER" id="PTHR42711:SF15">
    <property type="entry name" value="ABC-TYPE MULTIDRUG TRANSPORT SYSTEM, ATPASE COMPONENT"/>
    <property type="match status" value="1"/>
</dbReference>
<dbReference type="InterPro" id="IPR017871">
    <property type="entry name" value="ABC_transporter-like_CS"/>
</dbReference>
<accession>A0A381PMR6</accession>
<evidence type="ECO:0000256" key="1">
    <source>
        <dbReference type="ARBA" id="ARBA00022448"/>
    </source>
</evidence>
<dbReference type="InterPro" id="IPR003593">
    <property type="entry name" value="AAA+_ATPase"/>
</dbReference>
<dbReference type="SUPFAM" id="SSF52540">
    <property type="entry name" value="P-loop containing nucleoside triphosphate hydrolases"/>
    <property type="match status" value="1"/>
</dbReference>
<evidence type="ECO:0000313" key="5">
    <source>
        <dbReference type="EMBL" id="SUZ68240.1"/>
    </source>
</evidence>
<keyword evidence="1" id="KW-0813">Transport</keyword>
<dbReference type="AlphaFoldDB" id="A0A381PMR6"/>
<sequence length="247" mass="27991">MSDTAIKIINLHKKYEDEIYAVQGIDLLIKKGEFYGLLGPNGAGKSTTINAITSLVKPTKGNITVFNKDIVADFRYTRSKIGIAPQEISNDWFFSVEQLLYFQAGFYGIERKNAKERIEYILHKVGLYNHKDKKMRQLSGGMKRRLQIARALANDPEILILDEPTAGVDVALRHNLWDFLQQLHKEGKTILLTTHYIDEAELLCERVGIINNGKLIAEDTVPNLKSSIDKSKLEDVFLELTGRTLND</sequence>
<evidence type="ECO:0000256" key="3">
    <source>
        <dbReference type="ARBA" id="ARBA00022840"/>
    </source>
</evidence>
<evidence type="ECO:0000259" key="4">
    <source>
        <dbReference type="PROSITE" id="PS50893"/>
    </source>
</evidence>
<dbReference type="InterPro" id="IPR050763">
    <property type="entry name" value="ABC_transporter_ATP-binding"/>
</dbReference>
<feature type="domain" description="ABC transporter" evidence="4">
    <location>
        <begin position="6"/>
        <end position="237"/>
    </location>
</feature>
<dbReference type="PANTHER" id="PTHR42711">
    <property type="entry name" value="ABC TRANSPORTER ATP-BINDING PROTEIN"/>
    <property type="match status" value="1"/>
</dbReference>
<protein>
    <recommendedName>
        <fullName evidence="4">ABC transporter domain-containing protein</fullName>
    </recommendedName>
</protein>